<proteinExistence type="predicted"/>
<evidence type="ECO:0000313" key="1">
    <source>
        <dbReference type="EMBL" id="KAI9555657.1"/>
    </source>
</evidence>
<evidence type="ECO:0000313" key="2">
    <source>
        <dbReference type="Proteomes" id="UP000820818"/>
    </source>
</evidence>
<dbReference type="AlphaFoldDB" id="A0AAD5KM65"/>
<accession>A0AAD5KM65</accession>
<gene>
    <name evidence="1" type="ORF">GHT06_018172</name>
</gene>
<dbReference type="EMBL" id="WJBH02000007">
    <property type="protein sequence ID" value="KAI9555657.1"/>
    <property type="molecule type" value="Genomic_DNA"/>
</dbReference>
<name>A0AAD5KM65_9CRUS</name>
<dbReference type="Proteomes" id="UP000820818">
    <property type="component" value="Linkage Group LG7"/>
</dbReference>
<comment type="caution">
    <text evidence="1">The sequence shown here is derived from an EMBL/GenBank/DDBJ whole genome shotgun (WGS) entry which is preliminary data.</text>
</comment>
<protein>
    <submittedName>
        <fullName evidence="1">Uncharacterized protein</fullName>
    </submittedName>
</protein>
<reference evidence="1 2" key="1">
    <citation type="submission" date="2022-05" db="EMBL/GenBank/DDBJ databases">
        <title>A multi-omics perspective on studying reproductive biology in Daphnia sinensis.</title>
        <authorList>
            <person name="Jia J."/>
        </authorList>
    </citation>
    <scope>NUCLEOTIDE SEQUENCE [LARGE SCALE GENOMIC DNA]</scope>
    <source>
        <strain evidence="1 2">WSL</strain>
    </source>
</reference>
<organism evidence="1 2">
    <name type="scientific">Daphnia sinensis</name>
    <dbReference type="NCBI Taxonomy" id="1820382"/>
    <lineage>
        <taxon>Eukaryota</taxon>
        <taxon>Metazoa</taxon>
        <taxon>Ecdysozoa</taxon>
        <taxon>Arthropoda</taxon>
        <taxon>Crustacea</taxon>
        <taxon>Branchiopoda</taxon>
        <taxon>Diplostraca</taxon>
        <taxon>Cladocera</taxon>
        <taxon>Anomopoda</taxon>
        <taxon>Daphniidae</taxon>
        <taxon>Daphnia</taxon>
        <taxon>Daphnia similis group</taxon>
    </lineage>
</organism>
<sequence length="188" mass="21945">MSSIDHQRMWKNKPVLVFNNDLNNEVLLERLGRSYQIHYSQDLLPFSCYFPSSQVTFLLIDFIRDFEHWTEDEDFDNQKMNWLAEFVKTNDGPHLIYLCPKVDELVISVSYDLQRSIELMVTNKNISFGFATSWKAAANYMNAAATKLSVESIENEYFTGYQKDYNFIAKAEKIKKASFDFNGASLQQ</sequence>
<keyword evidence="2" id="KW-1185">Reference proteome</keyword>